<proteinExistence type="predicted"/>
<accession>A0ACB8YB64</accession>
<evidence type="ECO:0000313" key="1">
    <source>
        <dbReference type="EMBL" id="KAI3682613.1"/>
    </source>
</evidence>
<dbReference type="EMBL" id="CM042045">
    <property type="protein sequence ID" value="KAI3682613.1"/>
    <property type="molecule type" value="Genomic_DNA"/>
</dbReference>
<dbReference type="Proteomes" id="UP001056120">
    <property type="component" value="Linkage Group LG28"/>
</dbReference>
<gene>
    <name evidence="1" type="ORF">L1987_82706</name>
</gene>
<sequence>MVVNAGVDSMGGVIDGGVEISSAPSAQQSSYLEKTQAELRETFSAAEKFRRELEFLQKGGDPLDLKVGNGTSVSLQSTSLIDHHPEQFVTSELKGSFAITASPHGDSVESSGRLGAPSVGEPNSADNLMLFDHENKFHEVEKRSLHLHMNNAISDVALDFPKKSYKRRNRSRSNRDGARSSSTDMGPRSGQPFLASRHASKDTKGVEHDDDNQEQKYLSTSISIPKSPVANMNLASNSRLDVKLNDLQIQKSTQPVTSDIQETLGHVEQETITKGFESKSSGSRSIQSLDGKNVNESMGSMKNVDSNGTMELNLALKEAPSIEGNDVNTLNDDKVFDTANDSNPCSASHNDNGSTLKESEDFKGSESALQHESKLLTKEHEDSILEEARIIEEKRKRIAGLSVRIFSSEGHHRSHWHFVLEEMSWLANDFAQERLWKATAAAQISRSAAYNSRVIFQQQSSIWKQKLVAHTLAEAVMEFWHTVQVKCHELEFEGHKKDTKLRLHQYGLRFLEYNSSRAQYSSAQAPMTPDRISDLGTIGISWEDSLTEENLFYTVPPGAIEDYRKSIESHLLQCERTGSSMQEEVDINGYDAVTANESQDDTLEEDEGETSPYYLPGTLGGNRSSKPAQKKKKHFRSYGQRSYDPGRGLPFMQSHERAIEPQPSVLSGKRPTSTLNVSIPTKRVRTASRPRFTGPTGFIQAPNRPDVSSGDNNSFQDEQSSLHGGSHIPYNMEVESVGEYEKQLNFDPTEVSNRPKKKKKIKHPGSMFDHQWQLDSNFQNDQKDHLKRRLDTRQFDSNENSVASQTSNMSNSTKFMKLLVRDRGRKAKSLKTPAGQQGSGSPWSLFEDQALVVLVHDMGANWELISDAINSTLQFKCIYRNSKECKERHKLLMDRNNGDGADSAEDSGSSQPYPSTLPGIPEGSARQLFQRLQGPMEEDTLKSHFEKIIMIWQKQQYKKAQKDNHDPKQHQQPHNSHAFAVSQVSPNNLNGGPVLTPLDLCDANSPSTDFVPAGYQGPHNGGLPGPNHGDLASMVPGSSPASSLPASSAMGLGSHLASASAPLSPALREGRYGIPRAGSLSVDEQHRIQHLNQMSARNLQQSGLPPGSHSGTDNGVRMLPGGTGMGVMSGMNRSMTMASPAFQGMSSQSMLNPGVTPGNMHSGPASGQGNSVRPREALHMMRPNHNSEHQRQMMAPDAMGSFPNQNNTQTPVQSFPHPMSPQQSPHMPHHQGPPGHPAYGMRFIKERQLHQQRLLQQFGTPNPMMPHVHSQQQQSQIPVSVSSPQSSTQIQPHPLKRPVPLPHGLVRNPQTGVNLVVKQPPRQPPQPFQPPARKHHPLQAVKPMNGLSGGQEKGGEQNGQGEAGSKQSTHDSSSNQSQQKRHPGQGQPSAASSKQKPSHAPSVGTVTSSNHRQPHPSQKATSQTQATAGQRMIQNRKENASESIYDSSGPVSDKVPTQSNNAAGTGGSEHSGSAIDHDDTGVQWQS</sequence>
<keyword evidence="2" id="KW-1185">Reference proteome</keyword>
<protein>
    <submittedName>
        <fullName evidence="1">Uncharacterized protein</fullName>
    </submittedName>
</protein>
<organism evidence="1 2">
    <name type="scientific">Smallanthus sonchifolius</name>
    <dbReference type="NCBI Taxonomy" id="185202"/>
    <lineage>
        <taxon>Eukaryota</taxon>
        <taxon>Viridiplantae</taxon>
        <taxon>Streptophyta</taxon>
        <taxon>Embryophyta</taxon>
        <taxon>Tracheophyta</taxon>
        <taxon>Spermatophyta</taxon>
        <taxon>Magnoliopsida</taxon>
        <taxon>eudicotyledons</taxon>
        <taxon>Gunneridae</taxon>
        <taxon>Pentapetalae</taxon>
        <taxon>asterids</taxon>
        <taxon>campanulids</taxon>
        <taxon>Asterales</taxon>
        <taxon>Asteraceae</taxon>
        <taxon>Asteroideae</taxon>
        <taxon>Heliantheae alliance</taxon>
        <taxon>Millerieae</taxon>
        <taxon>Smallanthus</taxon>
    </lineage>
</organism>
<name>A0ACB8YB64_9ASTR</name>
<evidence type="ECO:0000313" key="2">
    <source>
        <dbReference type="Proteomes" id="UP001056120"/>
    </source>
</evidence>
<reference evidence="1 2" key="2">
    <citation type="journal article" date="2022" name="Mol. Ecol. Resour.">
        <title>The genomes of chicory, endive, great burdock and yacon provide insights into Asteraceae paleo-polyploidization history and plant inulin production.</title>
        <authorList>
            <person name="Fan W."/>
            <person name="Wang S."/>
            <person name="Wang H."/>
            <person name="Wang A."/>
            <person name="Jiang F."/>
            <person name="Liu H."/>
            <person name="Zhao H."/>
            <person name="Xu D."/>
            <person name="Zhang Y."/>
        </authorList>
    </citation>
    <scope>NUCLEOTIDE SEQUENCE [LARGE SCALE GENOMIC DNA]</scope>
    <source>
        <strain evidence="2">cv. Yunnan</strain>
        <tissue evidence="1">Leaves</tissue>
    </source>
</reference>
<reference evidence="2" key="1">
    <citation type="journal article" date="2022" name="Mol. Ecol. Resour.">
        <title>The genomes of chicory, endive, great burdock and yacon provide insights into Asteraceae palaeo-polyploidization history and plant inulin production.</title>
        <authorList>
            <person name="Fan W."/>
            <person name="Wang S."/>
            <person name="Wang H."/>
            <person name="Wang A."/>
            <person name="Jiang F."/>
            <person name="Liu H."/>
            <person name="Zhao H."/>
            <person name="Xu D."/>
            <person name="Zhang Y."/>
        </authorList>
    </citation>
    <scope>NUCLEOTIDE SEQUENCE [LARGE SCALE GENOMIC DNA]</scope>
    <source>
        <strain evidence="2">cv. Yunnan</strain>
    </source>
</reference>
<comment type="caution">
    <text evidence="1">The sequence shown here is derived from an EMBL/GenBank/DDBJ whole genome shotgun (WGS) entry which is preliminary data.</text>
</comment>